<dbReference type="Proteomes" id="UP000000536">
    <property type="component" value="Chromosome"/>
</dbReference>
<proteinExistence type="predicted"/>
<evidence type="ECO:0000313" key="2">
    <source>
        <dbReference type="Proteomes" id="UP000000536"/>
    </source>
</evidence>
<gene>
    <name evidence="1" type="ordered locus">TK0399</name>
</gene>
<reference evidence="1 2" key="1">
    <citation type="journal article" date="2005" name="Genome Res.">
        <title>Complete genome sequence of the hyperthermophilic archaeon Thermococcus kodakaraensis KOD1 and comparison with Pyrococcus genomes.</title>
        <authorList>
            <person name="Fukui T."/>
            <person name="Atomi H."/>
            <person name="Kanai T."/>
            <person name="Matsumi R."/>
            <person name="Fujiwara S."/>
            <person name="Imanaka T."/>
        </authorList>
    </citation>
    <scope>NUCLEOTIDE SEQUENCE [LARGE SCALE GENOMIC DNA]</scope>
    <source>
        <strain evidence="2">ATCC BAA-918 / JCM 12380 / KOD1</strain>
    </source>
</reference>
<dbReference type="KEGG" id="tko:TK0399"/>
<dbReference type="EMBL" id="AP006878">
    <property type="protein sequence ID" value="BAD84588.1"/>
    <property type="molecule type" value="Genomic_DNA"/>
</dbReference>
<dbReference type="HOGENOM" id="CLU_1375581_0_0_2"/>
<dbReference type="STRING" id="69014.TK0399"/>
<sequence length="198" mass="23059">MVTRMSYESFAEKIKFRSGEFDKELFKRIVEYIIEKELVTPKSIEVYRSGVEVKIRAIAEMMLVDEFDLDIVQAVDYLSIASFVISMTILSKIEGNEPSDELEKYIIEKLYTPQIKEMFLTRKFMTNPILEEFEVIKFVKDTPEGPLESYGVRILIDKSGDRDFDEVFLETTKGTLQEIVNYISEVISDDARKNSEKE</sequence>
<dbReference type="EnsemblBacteria" id="BAD84588">
    <property type="protein sequence ID" value="BAD84588"/>
    <property type="gene ID" value="TK0399"/>
</dbReference>
<protein>
    <submittedName>
        <fullName evidence="1">Uncharacterized protein</fullName>
    </submittedName>
</protein>
<name>Q5JG86_THEKO</name>
<evidence type="ECO:0000313" key="1">
    <source>
        <dbReference type="EMBL" id="BAD84588.1"/>
    </source>
</evidence>
<keyword evidence="2" id="KW-1185">Reference proteome</keyword>
<dbReference type="AlphaFoldDB" id="Q5JG86"/>
<accession>Q5JG86</accession>
<organism evidence="1 2">
    <name type="scientific">Thermococcus kodakarensis (strain ATCC BAA-918 / JCM 12380 / KOD1)</name>
    <name type="common">Pyrococcus kodakaraensis (strain KOD1)</name>
    <dbReference type="NCBI Taxonomy" id="69014"/>
    <lineage>
        <taxon>Archaea</taxon>
        <taxon>Methanobacteriati</taxon>
        <taxon>Methanobacteriota</taxon>
        <taxon>Thermococci</taxon>
        <taxon>Thermococcales</taxon>
        <taxon>Thermococcaceae</taxon>
        <taxon>Thermococcus</taxon>
    </lineage>
</organism>
<dbReference type="InParanoid" id="Q5JG86"/>